<proteinExistence type="predicted"/>
<dbReference type="EMBL" id="ONZP01000756">
    <property type="protein sequence ID" value="SPJ90393.1"/>
    <property type="molecule type" value="Genomic_DNA"/>
</dbReference>
<protein>
    <submittedName>
        <fullName evidence="1">Uncharacterized protein</fullName>
    </submittedName>
</protein>
<name>A0AAE8SPR7_9HYPO</name>
<organism evidence="1 2">
    <name type="scientific">Fusarium torulosum</name>
    <dbReference type="NCBI Taxonomy" id="33205"/>
    <lineage>
        <taxon>Eukaryota</taxon>
        <taxon>Fungi</taxon>
        <taxon>Dikarya</taxon>
        <taxon>Ascomycota</taxon>
        <taxon>Pezizomycotina</taxon>
        <taxon>Sordariomycetes</taxon>
        <taxon>Hypocreomycetidae</taxon>
        <taxon>Hypocreales</taxon>
        <taxon>Nectriaceae</taxon>
        <taxon>Fusarium</taxon>
    </lineage>
</organism>
<evidence type="ECO:0000313" key="2">
    <source>
        <dbReference type="Proteomes" id="UP001187734"/>
    </source>
</evidence>
<dbReference type="Proteomes" id="UP001187734">
    <property type="component" value="Unassembled WGS sequence"/>
</dbReference>
<gene>
    <name evidence="1" type="ORF">FTOL_13274</name>
</gene>
<accession>A0AAE8SPR7</accession>
<reference evidence="1" key="1">
    <citation type="submission" date="2018-03" db="EMBL/GenBank/DDBJ databases">
        <authorList>
            <person name="Guldener U."/>
        </authorList>
    </citation>
    <scope>NUCLEOTIDE SEQUENCE</scope>
</reference>
<evidence type="ECO:0000313" key="1">
    <source>
        <dbReference type="EMBL" id="SPJ90393.1"/>
    </source>
</evidence>
<keyword evidence="2" id="KW-1185">Reference proteome</keyword>
<comment type="caution">
    <text evidence="1">The sequence shown here is derived from an EMBL/GenBank/DDBJ whole genome shotgun (WGS) entry which is preliminary data.</text>
</comment>
<sequence length="14" mass="1802">MEDFIERFFIEVKV</sequence>